<feature type="transmembrane region" description="Helical" evidence="5">
    <location>
        <begin position="17"/>
        <end position="35"/>
    </location>
</feature>
<dbReference type="InterPro" id="IPR012427">
    <property type="entry name" value="DUF1622"/>
</dbReference>
<sequence length="129" mass="14156">MDFQHAVETVGKSIETVGIAVIVVGAVTATVLAAMNWRRGATDIYRRYRRQLGRSILLGLEFLVAGDIIRTVAVEPTFTSVGVLAGIVLIRTFLSFSLELEITGRWPWQERRQQPTARPHGIAASPPDG</sequence>
<evidence type="ECO:0000256" key="3">
    <source>
        <dbReference type="ARBA" id="ARBA00022989"/>
    </source>
</evidence>
<organism evidence="6 7">
    <name type="scientific">Amycolatopsis marina</name>
    <dbReference type="NCBI Taxonomy" id="490629"/>
    <lineage>
        <taxon>Bacteria</taxon>
        <taxon>Bacillati</taxon>
        <taxon>Actinomycetota</taxon>
        <taxon>Actinomycetes</taxon>
        <taxon>Pseudonocardiales</taxon>
        <taxon>Pseudonocardiaceae</taxon>
        <taxon>Amycolatopsis</taxon>
    </lineage>
</organism>
<keyword evidence="4 5" id="KW-0472">Membrane</keyword>
<evidence type="ECO:0000313" key="6">
    <source>
        <dbReference type="EMBL" id="SFB40871.1"/>
    </source>
</evidence>
<dbReference type="AlphaFoldDB" id="A0A1I1AS62"/>
<proteinExistence type="predicted"/>
<keyword evidence="3 5" id="KW-1133">Transmembrane helix</keyword>
<evidence type="ECO:0000256" key="4">
    <source>
        <dbReference type="ARBA" id="ARBA00023136"/>
    </source>
</evidence>
<dbReference type="PANTHER" id="PTHR38468">
    <property type="entry name" value="SLL0939 PROTEIN"/>
    <property type="match status" value="1"/>
</dbReference>
<dbReference type="PANTHER" id="PTHR38468:SF1">
    <property type="entry name" value="SLL0939 PROTEIN"/>
    <property type="match status" value="1"/>
</dbReference>
<dbReference type="GO" id="GO:0016020">
    <property type="term" value="C:membrane"/>
    <property type="evidence" value="ECO:0007669"/>
    <property type="project" value="UniProtKB-SubCell"/>
</dbReference>
<evidence type="ECO:0000256" key="1">
    <source>
        <dbReference type="ARBA" id="ARBA00004141"/>
    </source>
</evidence>
<dbReference type="EMBL" id="FOKG01000010">
    <property type="protein sequence ID" value="SFB40871.1"/>
    <property type="molecule type" value="Genomic_DNA"/>
</dbReference>
<evidence type="ECO:0000313" key="7">
    <source>
        <dbReference type="Proteomes" id="UP000243799"/>
    </source>
</evidence>
<dbReference type="Pfam" id="PF07784">
    <property type="entry name" value="DUF1622"/>
    <property type="match status" value="1"/>
</dbReference>
<dbReference type="SUPFAM" id="SSF81345">
    <property type="entry name" value="ABC transporter involved in vitamin B12 uptake, BtuC"/>
    <property type="match status" value="1"/>
</dbReference>
<keyword evidence="7" id="KW-1185">Reference proteome</keyword>
<dbReference type="RefSeq" id="WP_218160359.1">
    <property type="nucleotide sequence ID" value="NZ_FOKG01000010.1"/>
</dbReference>
<accession>A0A1I1AS62</accession>
<evidence type="ECO:0000256" key="5">
    <source>
        <dbReference type="SAM" id="Phobius"/>
    </source>
</evidence>
<dbReference type="InterPro" id="IPR037294">
    <property type="entry name" value="ABC_BtuC-like"/>
</dbReference>
<comment type="subcellular location">
    <subcellularLocation>
        <location evidence="1">Membrane</location>
        <topology evidence="1">Multi-pass membrane protein</topology>
    </subcellularLocation>
</comment>
<gene>
    <name evidence="6" type="ORF">SAMN05216266_110119</name>
</gene>
<reference evidence="7" key="1">
    <citation type="submission" date="2016-10" db="EMBL/GenBank/DDBJ databases">
        <authorList>
            <person name="Varghese N."/>
            <person name="Submissions S."/>
        </authorList>
    </citation>
    <scope>NUCLEOTIDE SEQUENCE [LARGE SCALE GENOMIC DNA]</scope>
    <source>
        <strain evidence="7">CGMCC 4.3568</strain>
    </source>
</reference>
<evidence type="ECO:0000256" key="2">
    <source>
        <dbReference type="ARBA" id="ARBA00022692"/>
    </source>
</evidence>
<name>A0A1I1AS62_9PSEU</name>
<dbReference type="Proteomes" id="UP000243799">
    <property type="component" value="Unassembled WGS sequence"/>
</dbReference>
<protein>
    <submittedName>
        <fullName evidence="6">Uncharacterized membrane protein</fullName>
    </submittedName>
</protein>
<keyword evidence="2 5" id="KW-0812">Transmembrane</keyword>